<dbReference type="GO" id="GO:0005737">
    <property type="term" value="C:cytoplasm"/>
    <property type="evidence" value="ECO:0007669"/>
    <property type="project" value="TreeGrafter"/>
</dbReference>
<dbReference type="PROSITE" id="PS00108">
    <property type="entry name" value="PROTEIN_KINASE_ST"/>
    <property type="match status" value="1"/>
</dbReference>
<keyword evidence="2" id="KW-0067">ATP-binding</keyword>
<dbReference type="InterPro" id="IPR000719">
    <property type="entry name" value="Prot_kinase_dom"/>
</dbReference>
<reference evidence="4" key="1">
    <citation type="submission" date="2021-06" db="EMBL/GenBank/DDBJ databases">
        <authorList>
            <person name="Kallberg Y."/>
            <person name="Tangrot J."/>
            <person name="Rosling A."/>
        </authorList>
    </citation>
    <scope>NUCLEOTIDE SEQUENCE</scope>
    <source>
        <strain evidence="4">IA702</strain>
    </source>
</reference>
<dbReference type="GO" id="GO:0004674">
    <property type="term" value="F:protein serine/threonine kinase activity"/>
    <property type="evidence" value="ECO:0007669"/>
    <property type="project" value="TreeGrafter"/>
</dbReference>
<accession>A0A9N9BSN8</accession>
<name>A0A9N9BSN8_9GLOM</name>
<protein>
    <submittedName>
        <fullName evidence="4">9078_t:CDS:1</fullName>
    </submittedName>
</protein>
<dbReference type="PROSITE" id="PS50011">
    <property type="entry name" value="PROTEIN_KINASE_DOM"/>
    <property type="match status" value="1"/>
</dbReference>
<evidence type="ECO:0000259" key="3">
    <source>
        <dbReference type="PROSITE" id="PS50011"/>
    </source>
</evidence>
<dbReference type="SUPFAM" id="SSF56112">
    <property type="entry name" value="Protein kinase-like (PK-like)"/>
    <property type="match status" value="1"/>
</dbReference>
<keyword evidence="5" id="KW-1185">Reference proteome</keyword>
<organism evidence="4 5">
    <name type="scientific">Paraglomus occultum</name>
    <dbReference type="NCBI Taxonomy" id="144539"/>
    <lineage>
        <taxon>Eukaryota</taxon>
        <taxon>Fungi</taxon>
        <taxon>Fungi incertae sedis</taxon>
        <taxon>Mucoromycota</taxon>
        <taxon>Glomeromycotina</taxon>
        <taxon>Glomeromycetes</taxon>
        <taxon>Paraglomerales</taxon>
        <taxon>Paraglomeraceae</taxon>
        <taxon>Paraglomus</taxon>
    </lineage>
</organism>
<dbReference type="Proteomes" id="UP000789572">
    <property type="component" value="Unassembled WGS sequence"/>
</dbReference>
<keyword evidence="1" id="KW-0547">Nucleotide-binding</keyword>
<feature type="domain" description="Protein kinase" evidence="3">
    <location>
        <begin position="1"/>
        <end position="254"/>
    </location>
</feature>
<dbReference type="SMART" id="SM00220">
    <property type="entry name" value="S_TKc"/>
    <property type="match status" value="1"/>
</dbReference>
<dbReference type="AlphaFoldDB" id="A0A9N9BSN8"/>
<comment type="caution">
    <text evidence="4">The sequence shown here is derived from an EMBL/GenBank/DDBJ whole genome shotgun (WGS) entry which is preliminary data.</text>
</comment>
<sequence length="257" mass="29381">MSRPGSGSRGDNRYVTATDLSRIHAPYEISVRHIWERILRRTSRPVAIKIVEAFVANTVLYNGEKTPKEATVLQKIPLHPNIITLIDWAAADIARSTGKQGLTESEARKIMRQLLSACNHLEKHGMYHSDLKLDNVVIDSNSNVKLIDFGLAVEEERGLGRNGSIFPPEMYDHRMPYELSTAQIWVLGAIFYQLFEATNPFHEERIKSKALGPVMFSRYNRPSNECVQLMDWMLKVEPDHRPQTVNRVIRHGWFSCA</sequence>
<proteinExistence type="predicted"/>
<evidence type="ECO:0000256" key="2">
    <source>
        <dbReference type="ARBA" id="ARBA00022840"/>
    </source>
</evidence>
<dbReference type="PANTHER" id="PTHR24346:SF75">
    <property type="entry name" value="AURORA KINASE"/>
    <property type="match status" value="1"/>
</dbReference>
<dbReference type="Gene3D" id="1.10.510.10">
    <property type="entry name" value="Transferase(Phosphotransferase) domain 1"/>
    <property type="match status" value="1"/>
</dbReference>
<dbReference type="InterPro" id="IPR008271">
    <property type="entry name" value="Ser/Thr_kinase_AS"/>
</dbReference>
<dbReference type="GO" id="GO:0005524">
    <property type="term" value="F:ATP binding"/>
    <property type="evidence" value="ECO:0007669"/>
    <property type="project" value="UniProtKB-KW"/>
</dbReference>
<evidence type="ECO:0000256" key="1">
    <source>
        <dbReference type="ARBA" id="ARBA00022741"/>
    </source>
</evidence>
<gene>
    <name evidence="4" type="ORF">POCULU_LOCUS6167</name>
</gene>
<evidence type="ECO:0000313" key="5">
    <source>
        <dbReference type="Proteomes" id="UP000789572"/>
    </source>
</evidence>
<dbReference type="EMBL" id="CAJVPJ010001082">
    <property type="protein sequence ID" value="CAG8574545.1"/>
    <property type="molecule type" value="Genomic_DNA"/>
</dbReference>
<dbReference type="InterPro" id="IPR011009">
    <property type="entry name" value="Kinase-like_dom_sf"/>
</dbReference>
<evidence type="ECO:0000313" key="4">
    <source>
        <dbReference type="EMBL" id="CAG8574545.1"/>
    </source>
</evidence>
<dbReference type="PANTHER" id="PTHR24346">
    <property type="entry name" value="MAP/MICROTUBULE AFFINITY-REGULATING KINASE"/>
    <property type="match status" value="1"/>
</dbReference>
<dbReference type="GO" id="GO:0035556">
    <property type="term" value="P:intracellular signal transduction"/>
    <property type="evidence" value="ECO:0007669"/>
    <property type="project" value="TreeGrafter"/>
</dbReference>
<dbReference type="Pfam" id="PF00069">
    <property type="entry name" value="Pkinase"/>
    <property type="match status" value="1"/>
</dbReference>
<dbReference type="OrthoDB" id="10252171at2759"/>